<dbReference type="OrthoDB" id="6363363at2759"/>
<organism evidence="2 3">
    <name type="scientific">Hyalella azteca</name>
    <name type="common">Amphipod</name>
    <dbReference type="NCBI Taxonomy" id="294128"/>
    <lineage>
        <taxon>Eukaryota</taxon>
        <taxon>Metazoa</taxon>
        <taxon>Ecdysozoa</taxon>
        <taxon>Arthropoda</taxon>
        <taxon>Crustacea</taxon>
        <taxon>Multicrustacea</taxon>
        <taxon>Malacostraca</taxon>
        <taxon>Eumalacostraca</taxon>
        <taxon>Peracarida</taxon>
        <taxon>Amphipoda</taxon>
        <taxon>Senticaudata</taxon>
        <taxon>Talitrida</taxon>
        <taxon>Talitroidea</taxon>
        <taxon>Hyalellidae</taxon>
        <taxon>Hyalella</taxon>
    </lineage>
</organism>
<dbReference type="GO" id="GO:0000423">
    <property type="term" value="P:mitophagy"/>
    <property type="evidence" value="ECO:0007669"/>
    <property type="project" value="TreeGrafter"/>
</dbReference>
<dbReference type="KEGG" id="hazt:108675798"/>
<feature type="non-terminal residue" evidence="3">
    <location>
        <position position="367"/>
    </location>
</feature>
<dbReference type="Proteomes" id="UP000694843">
    <property type="component" value="Unplaced"/>
</dbReference>
<dbReference type="PANTHER" id="PTHR22874:SF1">
    <property type="entry name" value="ACTIVATING MOLECULE IN BECN1-REGULATED AUTOPHAGY PROTEIN 1"/>
    <property type="match status" value="1"/>
</dbReference>
<protein>
    <submittedName>
        <fullName evidence="3">Uncharacterized protein LOC108675798</fullName>
    </submittedName>
</protein>
<sequence>MESLQEGLADVESVLSASMLHCSTVHQQHILNLLIHRSLGTDALAMRYRGFSLLPKLSDVSSNQRQASNPLHSSQENQLQASRNFVENLTELSLNCPDSVPSQPEKFTNGNVSRNCEENLELSSLRRSCDQPDISRSSQENGLDKSGESLHTSEDNLQHLLMSGCPPNPSRLESMDLFGELSTDNNPSVFPMQQEFRRKLCLGSYNAGGIPLNDLGEELESTPSDIPVNHVDDKNHTRYLGMCVKKLLSQDEFLKNDLKSARQNSARTKKNPAACGGFDTTREALTVAAEEATVMNSPINYQILIYLLFHASCHGNRTVMVWLSATGALVRVLRGHMRSVWCATFHPRHSHLLATACLGDLVLVWHE</sequence>
<dbReference type="InterPro" id="IPR036322">
    <property type="entry name" value="WD40_repeat_dom_sf"/>
</dbReference>
<dbReference type="Gene3D" id="2.130.10.10">
    <property type="entry name" value="YVTN repeat-like/Quinoprotein amine dehydrogenase"/>
    <property type="match status" value="1"/>
</dbReference>
<dbReference type="GO" id="GO:0000045">
    <property type="term" value="P:autophagosome assembly"/>
    <property type="evidence" value="ECO:0007669"/>
    <property type="project" value="TreeGrafter"/>
</dbReference>
<accession>A0A8B7NZX0</accession>
<dbReference type="GeneID" id="108675798"/>
<dbReference type="SMART" id="SM00320">
    <property type="entry name" value="WD40"/>
    <property type="match status" value="1"/>
</dbReference>
<dbReference type="GO" id="GO:0080008">
    <property type="term" value="C:Cul4-RING E3 ubiquitin ligase complex"/>
    <property type="evidence" value="ECO:0007669"/>
    <property type="project" value="TreeGrafter"/>
</dbReference>
<proteinExistence type="predicted"/>
<evidence type="ECO:0000313" key="2">
    <source>
        <dbReference type="Proteomes" id="UP000694843"/>
    </source>
</evidence>
<name>A0A8B7NZX0_HYAAZ</name>
<feature type="region of interest" description="Disordered" evidence="1">
    <location>
        <begin position="127"/>
        <end position="150"/>
    </location>
</feature>
<dbReference type="InterPro" id="IPR015943">
    <property type="entry name" value="WD40/YVTN_repeat-like_dom_sf"/>
</dbReference>
<keyword evidence="2" id="KW-1185">Reference proteome</keyword>
<dbReference type="InterPro" id="IPR052596">
    <property type="entry name" value="AMBRA1_autophagy"/>
</dbReference>
<reference evidence="3" key="1">
    <citation type="submission" date="2025-08" db="UniProtKB">
        <authorList>
            <consortium name="RefSeq"/>
        </authorList>
    </citation>
    <scope>IDENTIFICATION</scope>
    <source>
        <tissue evidence="3">Whole organism</tissue>
    </source>
</reference>
<gene>
    <name evidence="3" type="primary">LOC108675798</name>
</gene>
<dbReference type="GO" id="GO:1990756">
    <property type="term" value="F:ubiquitin-like ligase-substrate adaptor activity"/>
    <property type="evidence" value="ECO:0007669"/>
    <property type="project" value="TreeGrafter"/>
</dbReference>
<dbReference type="RefSeq" id="XP_018019313.1">
    <property type="nucleotide sequence ID" value="XM_018163824.2"/>
</dbReference>
<dbReference type="SUPFAM" id="SSF50978">
    <property type="entry name" value="WD40 repeat-like"/>
    <property type="match status" value="1"/>
</dbReference>
<evidence type="ECO:0000256" key="1">
    <source>
        <dbReference type="SAM" id="MobiDB-lite"/>
    </source>
</evidence>
<dbReference type="AlphaFoldDB" id="A0A8B7NZX0"/>
<evidence type="ECO:0000313" key="3">
    <source>
        <dbReference type="RefSeq" id="XP_018019313.1"/>
    </source>
</evidence>
<dbReference type="InterPro" id="IPR001680">
    <property type="entry name" value="WD40_rpt"/>
</dbReference>
<dbReference type="PANTHER" id="PTHR22874">
    <property type="entry name" value="ACTIVATING MOLECULE IN BECN1-REGULATED AUTOPHAGY PROTEIN 1"/>
    <property type="match status" value="1"/>
</dbReference>